<feature type="domain" description="Heterokaryon incompatibility" evidence="2">
    <location>
        <begin position="261"/>
        <end position="406"/>
    </location>
</feature>
<evidence type="ECO:0000313" key="4">
    <source>
        <dbReference type="Proteomes" id="UP001301769"/>
    </source>
</evidence>
<dbReference type="PANTHER" id="PTHR24148:SF64">
    <property type="entry name" value="HETEROKARYON INCOMPATIBILITY DOMAIN-CONTAINING PROTEIN"/>
    <property type="match status" value="1"/>
</dbReference>
<feature type="transmembrane region" description="Helical" evidence="1">
    <location>
        <begin position="14"/>
        <end position="38"/>
    </location>
</feature>
<gene>
    <name evidence="3" type="ORF">QBC37DRAFT_437252</name>
</gene>
<dbReference type="EMBL" id="MU858052">
    <property type="protein sequence ID" value="KAK4218626.1"/>
    <property type="molecule type" value="Genomic_DNA"/>
</dbReference>
<sequence length="880" mass="99359">MDANMVETSLRRGVWFWCIFSAILPSGGIMTIVGLACIPAGIRLYPKLVPKTTVKSVIVPEKRKKSSPLSYILSSACGLGLYGTTRFLFRRWNSLAVCFGMYLLGLTYYGILGVIDKLKTSAETVYQLNQLRDLPGKIIMRRLVSKPPSRNPVIRYPLLLVGYAGLLIYHSFWLIISVFMDDTRQFVIDFRSKLRVGRLRLRRWAQRSRVVQFLFGKPKQYTYQPLRGRDTVRLLKLLPRRPLGSIHCELVELPVTDLPEYEALSYTWGNAGSVGQIWVAGKALQVTPTVEAALYHLSSYTKSRFLWIDQVCINQSDNSEKERQIPLMRQIYQNSSNVIIWLDGIEDPFKVQGMLLFASHEFVYGTLESWIKLVTMYSQQYSEAGWSQLMNLFAHPWFFRIWIIQEVVLAPSITVLVAGEPLNWDRLDVFVDMLYNVPALHELMRGGSNHGVEEDAFAGLTHVALISGLRKQLKEGRQLTSEAFTLEFLLGTFLASRSTLEVDRFYGLLGLLPQDFVAENWTWLNPDYSRPTEEVYTDVTKNLILHSKDANNIISYAGAGYRRNLPSLPSWVPDWSCLAMNQTLRLHFTKTQESSHYNASGQGALHQLFGIKSASSPPEFTFATDTDAYPNQETPKSTLLLLTAGHVFDSVLYLSPVHSYTEHNRGDGPDDISQKVDVIKPHLIARRLANRYALNPYPTNQAIDEVFWRTLVGDTGSKSRPADPSLAQGCRYWERILVEQVKAALGTGTIAEYDGIWEDETNPAPSVEELHTSGQLSAALVASNLWNSNRAMCGTGRRFCITRKGYMAMVPPGVEEGDMICILKGVNTPMVLRESKGYGKKPAVGVRRRVQLVGEMYVHGMMDGEAMLIPGREDEVFEIE</sequence>
<proteinExistence type="predicted"/>
<dbReference type="Proteomes" id="UP001301769">
    <property type="component" value="Unassembled WGS sequence"/>
</dbReference>
<comment type="caution">
    <text evidence="3">The sequence shown here is derived from an EMBL/GenBank/DDBJ whole genome shotgun (WGS) entry which is preliminary data.</text>
</comment>
<keyword evidence="1" id="KW-1133">Transmembrane helix</keyword>
<feature type="transmembrane region" description="Helical" evidence="1">
    <location>
        <begin position="156"/>
        <end position="180"/>
    </location>
</feature>
<evidence type="ECO:0000259" key="2">
    <source>
        <dbReference type="Pfam" id="PF06985"/>
    </source>
</evidence>
<dbReference type="PANTHER" id="PTHR24148">
    <property type="entry name" value="ANKYRIN REPEAT DOMAIN-CONTAINING PROTEIN 39 HOMOLOG-RELATED"/>
    <property type="match status" value="1"/>
</dbReference>
<keyword evidence="1" id="KW-0812">Transmembrane</keyword>
<accession>A0AAN6YID6</accession>
<reference evidence="3" key="1">
    <citation type="journal article" date="2023" name="Mol. Phylogenet. Evol.">
        <title>Genome-scale phylogeny and comparative genomics of the fungal order Sordariales.</title>
        <authorList>
            <person name="Hensen N."/>
            <person name="Bonometti L."/>
            <person name="Westerberg I."/>
            <person name="Brannstrom I.O."/>
            <person name="Guillou S."/>
            <person name="Cros-Aarteil S."/>
            <person name="Calhoun S."/>
            <person name="Haridas S."/>
            <person name="Kuo A."/>
            <person name="Mondo S."/>
            <person name="Pangilinan J."/>
            <person name="Riley R."/>
            <person name="LaButti K."/>
            <person name="Andreopoulos B."/>
            <person name="Lipzen A."/>
            <person name="Chen C."/>
            <person name="Yan M."/>
            <person name="Daum C."/>
            <person name="Ng V."/>
            <person name="Clum A."/>
            <person name="Steindorff A."/>
            <person name="Ohm R.A."/>
            <person name="Martin F."/>
            <person name="Silar P."/>
            <person name="Natvig D.O."/>
            <person name="Lalanne C."/>
            <person name="Gautier V."/>
            <person name="Ament-Velasquez S.L."/>
            <person name="Kruys A."/>
            <person name="Hutchinson M.I."/>
            <person name="Powell A.J."/>
            <person name="Barry K."/>
            <person name="Miller A.N."/>
            <person name="Grigoriev I.V."/>
            <person name="Debuchy R."/>
            <person name="Gladieux P."/>
            <person name="Hiltunen Thoren M."/>
            <person name="Johannesson H."/>
        </authorList>
    </citation>
    <scope>NUCLEOTIDE SEQUENCE</scope>
    <source>
        <strain evidence="3">PSN293</strain>
    </source>
</reference>
<evidence type="ECO:0000256" key="1">
    <source>
        <dbReference type="SAM" id="Phobius"/>
    </source>
</evidence>
<keyword evidence="1" id="KW-0472">Membrane</keyword>
<protein>
    <submittedName>
        <fullName evidence="3">Heterokaryon incompatibility protein-domain-containing protein</fullName>
    </submittedName>
</protein>
<name>A0AAN6YID6_9PEZI</name>
<keyword evidence="4" id="KW-1185">Reference proteome</keyword>
<feature type="transmembrane region" description="Helical" evidence="1">
    <location>
        <begin position="94"/>
        <end position="115"/>
    </location>
</feature>
<reference evidence="3" key="2">
    <citation type="submission" date="2023-05" db="EMBL/GenBank/DDBJ databases">
        <authorList>
            <consortium name="Lawrence Berkeley National Laboratory"/>
            <person name="Steindorff A."/>
            <person name="Hensen N."/>
            <person name="Bonometti L."/>
            <person name="Westerberg I."/>
            <person name="Brannstrom I.O."/>
            <person name="Guillou S."/>
            <person name="Cros-Aarteil S."/>
            <person name="Calhoun S."/>
            <person name="Haridas S."/>
            <person name="Kuo A."/>
            <person name="Mondo S."/>
            <person name="Pangilinan J."/>
            <person name="Riley R."/>
            <person name="Labutti K."/>
            <person name="Andreopoulos B."/>
            <person name="Lipzen A."/>
            <person name="Chen C."/>
            <person name="Yanf M."/>
            <person name="Daum C."/>
            <person name="Ng V."/>
            <person name="Clum A."/>
            <person name="Ohm R."/>
            <person name="Martin F."/>
            <person name="Silar P."/>
            <person name="Natvig D."/>
            <person name="Lalanne C."/>
            <person name="Gautier V."/>
            <person name="Ament-Velasquez S.L."/>
            <person name="Kruys A."/>
            <person name="Hutchinson M.I."/>
            <person name="Powell A.J."/>
            <person name="Barry K."/>
            <person name="Miller A.N."/>
            <person name="Grigoriev I.V."/>
            <person name="Debuchy R."/>
            <person name="Gladieux P."/>
            <person name="Thoren M.H."/>
            <person name="Johannesson H."/>
        </authorList>
    </citation>
    <scope>NUCLEOTIDE SEQUENCE</scope>
    <source>
        <strain evidence="3">PSN293</strain>
    </source>
</reference>
<dbReference type="AlphaFoldDB" id="A0AAN6YID6"/>
<dbReference type="InterPro" id="IPR052895">
    <property type="entry name" value="HetReg/Transcr_Mod"/>
</dbReference>
<organism evidence="3 4">
    <name type="scientific">Rhypophila decipiens</name>
    <dbReference type="NCBI Taxonomy" id="261697"/>
    <lineage>
        <taxon>Eukaryota</taxon>
        <taxon>Fungi</taxon>
        <taxon>Dikarya</taxon>
        <taxon>Ascomycota</taxon>
        <taxon>Pezizomycotina</taxon>
        <taxon>Sordariomycetes</taxon>
        <taxon>Sordariomycetidae</taxon>
        <taxon>Sordariales</taxon>
        <taxon>Naviculisporaceae</taxon>
        <taxon>Rhypophila</taxon>
    </lineage>
</organism>
<dbReference type="Pfam" id="PF06985">
    <property type="entry name" value="HET"/>
    <property type="match status" value="1"/>
</dbReference>
<dbReference type="InterPro" id="IPR010730">
    <property type="entry name" value="HET"/>
</dbReference>
<dbReference type="Pfam" id="PF26639">
    <property type="entry name" value="Het-6_barrel"/>
    <property type="match status" value="1"/>
</dbReference>
<evidence type="ECO:0000313" key="3">
    <source>
        <dbReference type="EMBL" id="KAK4218626.1"/>
    </source>
</evidence>